<organism evidence="2 3">
    <name type="scientific">Planosporangium thailandense</name>
    <dbReference type="NCBI Taxonomy" id="765197"/>
    <lineage>
        <taxon>Bacteria</taxon>
        <taxon>Bacillati</taxon>
        <taxon>Actinomycetota</taxon>
        <taxon>Actinomycetes</taxon>
        <taxon>Micromonosporales</taxon>
        <taxon>Micromonosporaceae</taxon>
        <taxon>Planosporangium</taxon>
    </lineage>
</organism>
<proteinExistence type="predicted"/>
<keyword evidence="1" id="KW-0472">Membrane</keyword>
<dbReference type="RefSeq" id="WP_167925011.1">
    <property type="nucleotide sequence ID" value="NZ_JAATVY010000005.1"/>
</dbReference>
<feature type="transmembrane region" description="Helical" evidence="1">
    <location>
        <begin position="191"/>
        <end position="209"/>
    </location>
</feature>
<name>A0ABX0XVN7_9ACTN</name>
<keyword evidence="1" id="KW-0812">Transmembrane</keyword>
<feature type="transmembrane region" description="Helical" evidence="1">
    <location>
        <begin position="229"/>
        <end position="246"/>
    </location>
</feature>
<keyword evidence="1" id="KW-1133">Transmembrane helix</keyword>
<keyword evidence="3" id="KW-1185">Reference proteome</keyword>
<protein>
    <submittedName>
        <fullName evidence="2">Uncharacterized protein</fullName>
    </submittedName>
</protein>
<evidence type="ECO:0000313" key="3">
    <source>
        <dbReference type="Proteomes" id="UP000722989"/>
    </source>
</evidence>
<reference evidence="2 3" key="1">
    <citation type="submission" date="2020-03" db="EMBL/GenBank/DDBJ databases">
        <title>WGS of the type strain of Planosporangium spp.</title>
        <authorList>
            <person name="Thawai C."/>
        </authorList>
    </citation>
    <scope>NUCLEOTIDE SEQUENCE [LARGE SCALE GENOMIC DNA]</scope>
    <source>
        <strain evidence="2 3">TBRC 5610</strain>
    </source>
</reference>
<gene>
    <name evidence="2" type="ORF">HC031_10355</name>
</gene>
<feature type="transmembrane region" description="Helical" evidence="1">
    <location>
        <begin position="6"/>
        <end position="29"/>
    </location>
</feature>
<evidence type="ECO:0000256" key="1">
    <source>
        <dbReference type="SAM" id="Phobius"/>
    </source>
</evidence>
<accession>A0ABX0XVN7</accession>
<sequence>METSALDLVIVGGVGVVAGGLLTFTGGAVQAHRATVARRAQQAHERRLASYRERVNAYDEILTFCSEIRDEIDDVILEDRPWNESLATPDRLARLDALMQVHGSDGLRESAREWWQAFEQTRRTLERWRWLDDPANTSADETASVRAQLEKDRARLQGVMDRVQERARQDVHRAGFESASRTAPASRPARLVGTALIAAAVLLVTAPIWRDLWPVVQQAARVHRDLVAFGLLVTGFVVVLGGGLVGRRRVRENE</sequence>
<evidence type="ECO:0000313" key="2">
    <source>
        <dbReference type="EMBL" id="NJC70108.1"/>
    </source>
</evidence>
<dbReference type="Proteomes" id="UP000722989">
    <property type="component" value="Unassembled WGS sequence"/>
</dbReference>
<dbReference type="EMBL" id="JAATVY010000005">
    <property type="protein sequence ID" value="NJC70108.1"/>
    <property type="molecule type" value="Genomic_DNA"/>
</dbReference>
<comment type="caution">
    <text evidence="2">The sequence shown here is derived from an EMBL/GenBank/DDBJ whole genome shotgun (WGS) entry which is preliminary data.</text>
</comment>